<dbReference type="InterPro" id="IPR003203">
    <property type="entry name" value="CobU/CobP"/>
</dbReference>
<protein>
    <submittedName>
        <fullName evidence="1">Bifunctional adenosylcobinamide kinase/adenosylcobinamide-phosphate guanylyltransferase</fullName>
    </submittedName>
</protein>
<dbReference type="Pfam" id="PF02283">
    <property type="entry name" value="CobU"/>
    <property type="match status" value="1"/>
</dbReference>
<dbReference type="Proteomes" id="UP001373196">
    <property type="component" value="Unassembled WGS sequence"/>
</dbReference>
<dbReference type="InterPro" id="IPR027417">
    <property type="entry name" value="P-loop_NTPase"/>
</dbReference>
<dbReference type="GO" id="GO:0000166">
    <property type="term" value="F:nucleotide binding"/>
    <property type="evidence" value="ECO:0007669"/>
    <property type="project" value="InterPro"/>
</dbReference>
<dbReference type="GO" id="GO:0009236">
    <property type="term" value="P:cobalamin biosynthetic process"/>
    <property type="evidence" value="ECO:0007669"/>
    <property type="project" value="InterPro"/>
</dbReference>
<gene>
    <name evidence="1" type="ORF">WF834_09810</name>
</gene>
<dbReference type="Gene3D" id="3.40.50.300">
    <property type="entry name" value="P-loop containing nucleotide triphosphate hydrolases"/>
    <property type="match status" value="1"/>
</dbReference>
<evidence type="ECO:0000313" key="1">
    <source>
        <dbReference type="EMBL" id="MEJ5196456.1"/>
    </source>
</evidence>
<keyword evidence="1" id="KW-0548">Nucleotidyltransferase</keyword>
<sequence>MIFITGPLYSGKRTFAQTLPGKALADVQQLAADAADLPALADKLAHEYEILIATEVGGGVVPMDPKQRADREAAGRLACLLAARAECVVQMFCGIPTVLKGELSQC</sequence>
<dbReference type="RefSeq" id="WP_339395773.1">
    <property type="nucleotide sequence ID" value="NZ_JBBFGL010000009.1"/>
</dbReference>
<name>A0AB35Y6I0_9FIRM</name>
<accession>A0AB35Y6I0</accession>
<dbReference type="EMBL" id="JBBFGL010000009">
    <property type="protein sequence ID" value="MEJ5196456.1"/>
    <property type="molecule type" value="Genomic_DNA"/>
</dbReference>
<dbReference type="GO" id="GO:0016779">
    <property type="term" value="F:nucleotidyltransferase activity"/>
    <property type="evidence" value="ECO:0007669"/>
    <property type="project" value="UniProtKB-KW"/>
</dbReference>
<dbReference type="AlphaFoldDB" id="A0AB35Y6I0"/>
<proteinExistence type="predicted"/>
<keyword evidence="1" id="KW-0418">Kinase</keyword>
<comment type="caution">
    <text evidence="1">The sequence shown here is derived from an EMBL/GenBank/DDBJ whole genome shotgun (WGS) entry which is preliminary data.</text>
</comment>
<evidence type="ECO:0000313" key="2">
    <source>
        <dbReference type="Proteomes" id="UP001373196"/>
    </source>
</evidence>
<keyword evidence="1" id="KW-0808">Transferase</keyword>
<organism evidence="1 2">
    <name type="scientific">Faecalibacterium wellingii</name>
    <dbReference type="NCBI Taxonomy" id="2929491"/>
    <lineage>
        <taxon>Bacteria</taxon>
        <taxon>Bacillati</taxon>
        <taxon>Bacillota</taxon>
        <taxon>Clostridia</taxon>
        <taxon>Eubacteriales</taxon>
        <taxon>Oscillospiraceae</taxon>
        <taxon>Faecalibacterium</taxon>
    </lineage>
</organism>
<dbReference type="SUPFAM" id="SSF52540">
    <property type="entry name" value="P-loop containing nucleoside triphosphate hydrolases"/>
    <property type="match status" value="1"/>
</dbReference>
<reference evidence="1" key="1">
    <citation type="submission" date="2024-03" db="EMBL/GenBank/DDBJ databases">
        <authorList>
            <person name="Plomp N."/>
            <person name="Harmsen H.J."/>
        </authorList>
    </citation>
    <scope>NUCLEOTIDE SEQUENCE</scope>
    <source>
        <strain evidence="1">HTF-128</strain>
    </source>
</reference>
<dbReference type="GO" id="GO:0043752">
    <property type="term" value="F:adenosylcobinamide kinase activity"/>
    <property type="evidence" value="ECO:0007669"/>
    <property type="project" value="InterPro"/>
</dbReference>